<dbReference type="InterPro" id="IPR032874">
    <property type="entry name" value="DDE_dom"/>
</dbReference>
<proteinExistence type="predicted"/>
<evidence type="ECO:0000256" key="3">
    <source>
        <dbReference type="ARBA" id="ARBA00023172"/>
    </source>
</evidence>
<keyword evidence="5" id="KW-0614">Plasmid</keyword>
<dbReference type="PANTHER" id="PTHR35528:SF3">
    <property type="entry name" value="BLL1675 PROTEIN"/>
    <property type="match status" value="1"/>
</dbReference>
<evidence type="ECO:0000256" key="1">
    <source>
        <dbReference type="ARBA" id="ARBA00022578"/>
    </source>
</evidence>
<dbReference type="GO" id="GO:0032196">
    <property type="term" value="P:transposition"/>
    <property type="evidence" value="ECO:0007669"/>
    <property type="project" value="UniProtKB-KW"/>
</dbReference>
<evidence type="ECO:0000259" key="4">
    <source>
        <dbReference type="Pfam" id="PF13610"/>
    </source>
</evidence>
<keyword evidence="1" id="KW-0815">Transposition</keyword>
<dbReference type="PANTHER" id="PTHR35528">
    <property type="entry name" value="BLL1675 PROTEIN"/>
    <property type="match status" value="1"/>
</dbReference>
<dbReference type="InterPro" id="IPR052183">
    <property type="entry name" value="IS_Transposase"/>
</dbReference>
<accession>A0AA50CUC8</accession>
<dbReference type="RefSeq" id="WP_306040680.1">
    <property type="nucleotide sequence ID" value="NZ_CP132304.1"/>
</dbReference>
<feature type="domain" description="DDE" evidence="4">
    <location>
        <begin position="76"/>
        <end position="203"/>
    </location>
</feature>
<keyword evidence="2" id="KW-0238">DNA-binding</keyword>
<reference evidence="5 6" key="1">
    <citation type="submission" date="2023-08" db="EMBL/GenBank/DDBJ databases">
        <title>Pathogen: clinical or host-associated sample.</title>
        <authorList>
            <person name="Hergert J."/>
            <person name="Casey R."/>
            <person name="Wagner J."/>
            <person name="Young E.L."/>
            <person name="Oakeson K.F."/>
        </authorList>
    </citation>
    <scope>NUCLEOTIDE SEQUENCE [LARGE SCALE GENOMIC DNA]</scope>
    <source>
        <strain evidence="5 6">1760953</strain>
        <plasmid evidence="5 6">unnamed2</plasmid>
    </source>
</reference>
<evidence type="ECO:0000313" key="6">
    <source>
        <dbReference type="Proteomes" id="UP001234585"/>
    </source>
</evidence>
<dbReference type="AlphaFoldDB" id="A0AA50CUC8"/>
<protein>
    <submittedName>
        <fullName evidence="5">IS6 family transposase</fullName>
    </submittedName>
</protein>
<dbReference type="GO" id="GO:0003677">
    <property type="term" value="F:DNA binding"/>
    <property type="evidence" value="ECO:0007669"/>
    <property type="project" value="UniProtKB-KW"/>
</dbReference>
<evidence type="ECO:0000313" key="5">
    <source>
        <dbReference type="EMBL" id="WLS00765.1"/>
    </source>
</evidence>
<sequence length="234" mass="27425">MKKPAISYKRHRFPQQIIAHAVWLYFRFPLSLRLAEELLLERGIVVSYETIRRWGLKFGPAYAKQLRRRRPSLQDVWHLDEVVISIAGRKHWLWRAVDQDGYVLDEIVQSRRDTKAVKRLLIRLLKKTGMPPRRIVTDKLRSYGAARRDIMPTVEHRSHKGLNNRAENSHLPLRKRERTMQGFRSAGGLQRFISIFSALRNLFVTPRHNRSALATHIHRIRAIAHWKAVTGAVA</sequence>
<name>A0AA50CUC8_9HYPH</name>
<evidence type="ECO:0000256" key="2">
    <source>
        <dbReference type="ARBA" id="ARBA00023125"/>
    </source>
</evidence>
<dbReference type="InterPro" id="IPR047930">
    <property type="entry name" value="Transpos_IS6"/>
</dbReference>
<dbReference type="Pfam" id="PF13610">
    <property type="entry name" value="DDE_Tnp_IS240"/>
    <property type="match status" value="1"/>
</dbReference>
<organism evidence="5 6">
    <name type="scientific">Shinella sumterensis</name>
    <dbReference type="NCBI Taxonomy" id="1967501"/>
    <lineage>
        <taxon>Bacteria</taxon>
        <taxon>Pseudomonadati</taxon>
        <taxon>Pseudomonadota</taxon>
        <taxon>Alphaproteobacteria</taxon>
        <taxon>Hyphomicrobiales</taxon>
        <taxon>Rhizobiaceae</taxon>
        <taxon>Shinella</taxon>
    </lineage>
</organism>
<keyword evidence="6" id="KW-1185">Reference proteome</keyword>
<dbReference type="NCBIfam" id="NF033587">
    <property type="entry name" value="transpos_IS6"/>
    <property type="match status" value="1"/>
</dbReference>
<geneLocation type="plasmid" evidence="5 6">
    <name>unnamed2</name>
</geneLocation>
<dbReference type="GO" id="GO:0006310">
    <property type="term" value="P:DNA recombination"/>
    <property type="evidence" value="ECO:0007669"/>
    <property type="project" value="UniProtKB-KW"/>
</dbReference>
<keyword evidence="3" id="KW-0233">DNA recombination</keyword>
<dbReference type="EMBL" id="CP132304">
    <property type="protein sequence ID" value="WLS00765.1"/>
    <property type="molecule type" value="Genomic_DNA"/>
</dbReference>
<dbReference type="Proteomes" id="UP001234585">
    <property type="component" value="Plasmid unnamed2"/>
</dbReference>
<gene>
    <name evidence="5" type="ORF">Q9313_24720</name>
</gene>